<feature type="region of interest" description="Disordered" evidence="1">
    <location>
        <begin position="593"/>
        <end position="619"/>
    </location>
</feature>
<dbReference type="RefSeq" id="XP_001027683.1">
    <property type="nucleotide sequence ID" value="XM_001027683.1"/>
</dbReference>
<feature type="region of interest" description="Disordered" evidence="1">
    <location>
        <begin position="96"/>
        <end position="121"/>
    </location>
</feature>
<organism evidence="2 3">
    <name type="scientific">Tetrahymena thermophila (strain SB210)</name>
    <dbReference type="NCBI Taxonomy" id="312017"/>
    <lineage>
        <taxon>Eukaryota</taxon>
        <taxon>Sar</taxon>
        <taxon>Alveolata</taxon>
        <taxon>Ciliophora</taxon>
        <taxon>Intramacronucleata</taxon>
        <taxon>Oligohymenophorea</taxon>
        <taxon>Hymenostomatida</taxon>
        <taxon>Tetrahymenina</taxon>
        <taxon>Tetrahymenidae</taxon>
        <taxon>Tetrahymena</taxon>
    </lineage>
</organism>
<evidence type="ECO:0000313" key="3">
    <source>
        <dbReference type="Proteomes" id="UP000009168"/>
    </source>
</evidence>
<dbReference type="HOGENOM" id="CLU_328338_0_0_1"/>
<dbReference type="EMBL" id="GG662498">
    <property type="protein sequence ID" value="EAS07441.1"/>
    <property type="molecule type" value="Genomic_DNA"/>
</dbReference>
<feature type="compositionally biased region" description="Basic and acidic residues" evidence="1">
    <location>
        <begin position="354"/>
        <end position="368"/>
    </location>
</feature>
<accession>Q24HZ7</accession>
<feature type="compositionally biased region" description="Basic and acidic residues" evidence="1">
    <location>
        <begin position="57"/>
        <end position="83"/>
    </location>
</feature>
<evidence type="ECO:0000313" key="2">
    <source>
        <dbReference type="EMBL" id="EAS07441.1"/>
    </source>
</evidence>
<protein>
    <submittedName>
        <fullName evidence="2">Uncharacterized protein</fullName>
    </submittedName>
</protein>
<dbReference type="GeneID" id="7823902"/>
<feature type="region of interest" description="Disordered" evidence="1">
    <location>
        <begin position="511"/>
        <end position="564"/>
    </location>
</feature>
<dbReference type="KEGG" id="tet:TTHERM_00571770"/>
<gene>
    <name evidence="2" type="ORF">TTHERM_00571770</name>
</gene>
<feature type="region of interest" description="Disordered" evidence="1">
    <location>
        <begin position="307"/>
        <end position="368"/>
    </location>
</feature>
<evidence type="ECO:0000256" key="1">
    <source>
        <dbReference type="SAM" id="MobiDB-lite"/>
    </source>
</evidence>
<proteinExistence type="predicted"/>
<feature type="compositionally biased region" description="Polar residues" evidence="1">
    <location>
        <begin position="307"/>
        <end position="344"/>
    </location>
</feature>
<feature type="compositionally biased region" description="Basic and acidic residues" evidence="1">
    <location>
        <begin position="536"/>
        <end position="552"/>
    </location>
</feature>
<sequence length="876" mass="104745">MFPWLKPENENYGQNLKQKAEYRQNDGLGNYARYANRQNQSEQDLLRAQKNQLARQESTEERRNDEKEVNAYNHSRSENKLNQEKYNPFYDNQLSHNLKLNSRSGRTRFDGRNSQTPKSPKENVLAFDQDYKHQVIEKNKQDYKNYYRDNVSEFQKKQQGASIKSLEDKKSILQFQYGKDNTGLHQRMSENARTSVSPQQKQKDYAETLKKQIEEKKEYEKNRQRKENELDFQNNNFYYGDYQQRQSPNKFQQQQQLAQNYQNQAIESKKQQNRKNVGFEDQKNDNYDKQNYKSEVDYEALARANNYRESYNSPQETSKARRQSNGDNQIYRNEQYEEQPQNMQENRRQSKQKANFENDQRINNKRKWDDEEQKNIIGQIYDNESREQQLKKQREYQYYKQLEEEIALKKGRRVSNQASRNQNEKSMLDQLGENYNRQLELQQLHKAEVANELQQQIKEKKRLQRIEKEKQDLLDRQYEEKVKAQLNELKAKYEIEKEGKQHEIKSLRKNLEKKKQEQLQKQGEMVLSKSKSPPKNKVENSPRVQNKYDESFSHNQYSDKNLDNYPLERNSVQQEEDNMQYGRNKFNDITEEHEKKKAHDIHQQARDIRQQKRHEDREKLRDSLFDKQSQYYQSMEVNKEWNPPQFWQYKERKNMEELTKLKEQLDMQTSLLQNEVTKIKQDAQIASEMKSQAFIDLENLKDSLKRQNMIENIKLKELKQNLGSLGYVQNEFLPSSSQLQGQYASGNQNYAANNIFQNQQQLNQGSTRNINYNQLNQSAFSQNFNNSQLGLSNLYGNNSFNNNLSTNKYGLQQTDILDKLVSSNVNVYKFEGSKINNKPTTLDFKLEKRLNNVNLNKAEIQLLEVDNLLNNLRNGL</sequence>
<feature type="compositionally biased region" description="Basic and acidic residues" evidence="1">
    <location>
        <begin position="277"/>
        <end position="292"/>
    </location>
</feature>
<reference evidence="3" key="1">
    <citation type="journal article" date="2006" name="PLoS Biol.">
        <title>Macronuclear genome sequence of the ciliate Tetrahymena thermophila, a model eukaryote.</title>
        <authorList>
            <person name="Eisen J.A."/>
            <person name="Coyne R.S."/>
            <person name="Wu M."/>
            <person name="Wu D."/>
            <person name="Thiagarajan M."/>
            <person name="Wortman J.R."/>
            <person name="Badger J.H."/>
            <person name="Ren Q."/>
            <person name="Amedeo P."/>
            <person name="Jones K.M."/>
            <person name="Tallon L.J."/>
            <person name="Delcher A.L."/>
            <person name="Salzberg S.L."/>
            <person name="Silva J.C."/>
            <person name="Haas B.J."/>
            <person name="Majoros W.H."/>
            <person name="Farzad M."/>
            <person name="Carlton J.M."/>
            <person name="Smith R.K. Jr."/>
            <person name="Garg J."/>
            <person name="Pearlman R.E."/>
            <person name="Karrer K.M."/>
            <person name="Sun L."/>
            <person name="Manning G."/>
            <person name="Elde N.C."/>
            <person name="Turkewitz A.P."/>
            <person name="Asai D.J."/>
            <person name="Wilkes D.E."/>
            <person name="Wang Y."/>
            <person name="Cai H."/>
            <person name="Collins K."/>
            <person name="Stewart B.A."/>
            <person name="Lee S.R."/>
            <person name="Wilamowska K."/>
            <person name="Weinberg Z."/>
            <person name="Ruzzo W.L."/>
            <person name="Wloga D."/>
            <person name="Gaertig J."/>
            <person name="Frankel J."/>
            <person name="Tsao C.-C."/>
            <person name="Gorovsky M.A."/>
            <person name="Keeling P.J."/>
            <person name="Waller R.F."/>
            <person name="Patron N.J."/>
            <person name="Cherry J.M."/>
            <person name="Stover N.A."/>
            <person name="Krieger C.J."/>
            <person name="del Toro C."/>
            <person name="Ryder H.F."/>
            <person name="Williamson S.C."/>
            <person name="Barbeau R.A."/>
            <person name="Hamilton E.P."/>
            <person name="Orias E."/>
        </authorList>
    </citation>
    <scope>NUCLEOTIDE SEQUENCE [LARGE SCALE GENOMIC DNA]</scope>
    <source>
        <strain evidence="3">SB210</strain>
    </source>
</reference>
<keyword evidence="3" id="KW-1185">Reference proteome</keyword>
<dbReference type="Proteomes" id="UP000009168">
    <property type="component" value="Unassembled WGS sequence"/>
</dbReference>
<dbReference type="STRING" id="312017.Q24HZ7"/>
<feature type="compositionally biased region" description="Low complexity" evidence="1">
    <location>
        <begin position="252"/>
        <end position="265"/>
    </location>
</feature>
<name>Q24HZ7_TETTS</name>
<feature type="compositionally biased region" description="Polar residues" evidence="1">
    <location>
        <begin position="240"/>
        <end position="251"/>
    </location>
</feature>
<feature type="region of interest" description="Disordered" evidence="1">
    <location>
        <begin position="49"/>
        <end position="84"/>
    </location>
</feature>
<dbReference type="OMA" id="DIHESNH"/>
<dbReference type="AlphaFoldDB" id="Q24HZ7"/>
<feature type="region of interest" description="Disordered" evidence="1">
    <location>
        <begin position="240"/>
        <end position="292"/>
    </location>
</feature>
<dbReference type="InParanoid" id="Q24HZ7"/>
<dbReference type="OrthoDB" id="309963at2759"/>